<proteinExistence type="predicted"/>
<gene>
    <name evidence="1" type="ORF">HPB50_016963</name>
</gene>
<protein>
    <submittedName>
        <fullName evidence="1">Uncharacterized protein</fullName>
    </submittedName>
</protein>
<sequence length="90" mass="9633">MVVGEADAWRLDRQYSQRRRGEFDEGPRSGVGAGVFRLLHTWSRGGAPQVARCSDGYSSVRRFPWNGSGAVAGGSPMVGLGCTSQGSRDT</sequence>
<evidence type="ECO:0000313" key="1">
    <source>
        <dbReference type="EMBL" id="KAH6926321.1"/>
    </source>
</evidence>
<comment type="caution">
    <text evidence="1">The sequence shown here is derived from an EMBL/GenBank/DDBJ whole genome shotgun (WGS) entry which is preliminary data.</text>
</comment>
<dbReference type="EMBL" id="CM023487">
    <property type="protein sequence ID" value="KAH6926321.1"/>
    <property type="molecule type" value="Genomic_DNA"/>
</dbReference>
<name>A0ACB7RWZ9_HYAAI</name>
<accession>A0ACB7RWZ9</accession>
<dbReference type="Proteomes" id="UP000821845">
    <property type="component" value="Chromosome 7"/>
</dbReference>
<reference evidence="1" key="1">
    <citation type="submission" date="2020-05" db="EMBL/GenBank/DDBJ databases">
        <title>Large-scale comparative analyses of tick genomes elucidate their genetic diversity and vector capacities.</title>
        <authorList>
            <person name="Jia N."/>
            <person name="Wang J."/>
            <person name="Shi W."/>
            <person name="Du L."/>
            <person name="Sun Y."/>
            <person name="Zhan W."/>
            <person name="Jiang J."/>
            <person name="Wang Q."/>
            <person name="Zhang B."/>
            <person name="Ji P."/>
            <person name="Sakyi L.B."/>
            <person name="Cui X."/>
            <person name="Yuan T."/>
            <person name="Jiang B."/>
            <person name="Yang W."/>
            <person name="Lam T.T.-Y."/>
            <person name="Chang Q."/>
            <person name="Ding S."/>
            <person name="Wang X."/>
            <person name="Zhu J."/>
            <person name="Ruan X."/>
            <person name="Zhao L."/>
            <person name="Wei J."/>
            <person name="Que T."/>
            <person name="Du C."/>
            <person name="Cheng J."/>
            <person name="Dai P."/>
            <person name="Han X."/>
            <person name="Huang E."/>
            <person name="Gao Y."/>
            <person name="Liu J."/>
            <person name="Shao H."/>
            <person name="Ye R."/>
            <person name="Li L."/>
            <person name="Wei W."/>
            <person name="Wang X."/>
            <person name="Wang C."/>
            <person name="Yang T."/>
            <person name="Huo Q."/>
            <person name="Li W."/>
            <person name="Guo W."/>
            <person name="Chen H."/>
            <person name="Zhou L."/>
            <person name="Ni X."/>
            <person name="Tian J."/>
            <person name="Zhou Y."/>
            <person name="Sheng Y."/>
            <person name="Liu T."/>
            <person name="Pan Y."/>
            <person name="Xia L."/>
            <person name="Li J."/>
            <person name="Zhao F."/>
            <person name="Cao W."/>
        </authorList>
    </citation>
    <scope>NUCLEOTIDE SEQUENCE</scope>
    <source>
        <strain evidence="1">Hyas-2018</strain>
    </source>
</reference>
<organism evidence="1 2">
    <name type="scientific">Hyalomma asiaticum</name>
    <name type="common">Tick</name>
    <dbReference type="NCBI Taxonomy" id="266040"/>
    <lineage>
        <taxon>Eukaryota</taxon>
        <taxon>Metazoa</taxon>
        <taxon>Ecdysozoa</taxon>
        <taxon>Arthropoda</taxon>
        <taxon>Chelicerata</taxon>
        <taxon>Arachnida</taxon>
        <taxon>Acari</taxon>
        <taxon>Parasitiformes</taxon>
        <taxon>Ixodida</taxon>
        <taxon>Ixodoidea</taxon>
        <taxon>Ixodidae</taxon>
        <taxon>Hyalomminae</taxon>
        <taxon>Hyalomma</taxon>
    </lineage>
</organism>
<evidence type="ECO:0000313" key="2">
    <source>
        <dbReference type="Proteomes" id="UP000821845"/>
    </source>
</evidence>
<keyword evidence="2" id="KW-1185">Reference proteome</keyword>